<dbReference type="AlphaFoldDB" id="A0AAW1D5E8"/>
<keyword evidence="1" id="KW-0812">Transmembrane</keyword>
<keyword evidence="3" id="KW-1185">Reference proteome</keyword>
<reference evidence="2 3" key="1">
    <citation type="submission" date="2022-12" db="EMBL/GenBank/DDBJ databases">
        <title>Chromosome-level genome assembly of true bugs.</title>
        <authorList>
            <person name="Ma L."/>
            <person name="Li H."/>
        </authorList>
    </citation>
    <scope>NUCLEOTIDE SEQUENCE [LARGE SCALE GENOMIC DNA]</scope>
    <source>
        <strain evidence="2">Lab_2022b</strain>
    </source>
</reference>
<evidence type="ECO:0000256" key="1">
    <source>
        <dbReference type="SAM" id="Phobius"/>
    </source>
</evidence>
<evidence type="ECO:0000313" key="3">
    <source>
        <dbReference type="Proteomes" id="UP001461498"/>
    </source>
</evidence>
<comment type="caution">
    <text evidence="2">The sequence shown here is derived from an EMBL/GenBank/DDBJ whole genome shotgun (WGS) entry which is preliminary data.</text>
</comment>
<name>A0AAW1D5E8_9HEMI</name>
<protein>
    <submittedName>
        <fullName evidence="2">Uncharacterized protein</fullName>
    </submittedName>
</protein>
<gene>
    <name evidence="2" type="ORF">O3M35_008174</name>
</gene>
<evidence type="ECO:0000313" key="2">
    <source>
        <dbReference type="EMBL" id="KAK9506196.1"/>
    </source>
</evidence>
<feature type="transmembrane region" description="Helical" evidence="1">
    <location>
        <begin position="33"/>
        <end position="54"/>
    </location>
</feature>
<dbReference type="EMBL" id="JAPXFL010000005">
    <property type="protein sequence ID" value="KAK9506196.1"/>
    <property type="molecule type" value="Genomic_DNA"/>
</dbReference>
<organism evidence="2 3">
    <name type="scientific">Rhynocoris fuscipes</name>
    <dbReference type="NCBI Taxonomy" id="488301"/>
    <lineage>
        <taxon>Eukaryota</taxon>
        <taxon>Metazoa</taxon>
        <taxon>Ecdysozoa</taxon>
        <taxon>Arthropoda</taxon>
        <taxon>Hexapoda</taxon>
        <taxon>Insecta</taxon>
        <taxon>Pterygota</taxon>
        <taxon>Neoptera</taxon>
        <taxon>Paraneoptera</taxon>
        <taxon>Hemiptera</taxon>
        <taxon>Heteroptera</taxon>
        <taxon>Panheteroptera</taxon>
        <taxon>Cimicomorpha</taxon>
        <taxon>Reduviidae</taxon>
        <taxon>Harpactorinae</taxon>
        <taxon>Harpactorini</taxon>
        <taxon>Rhynocoris</taxon>
    </lineage>
</organism>
<accession>A0AAW1D5E8</accession>
<proteinExistence type="predicted"/>
<keyword evidence="1" id="KW-0472">Membrane</keyword>
<sequence length="488" mass="56672">MKEGMLACLKLASGDQNGRVDSKRYIYFYKIQIPPIFFFYLFKLYYFFFLQFILNDKNVGEGAGNKEGNDNIREINNLFKREDFNERIQESETSLTDCNESTSDDSISSVDFNTEGWYLDEPKWGNVMKSCPEVRLASVELYERIALDMELTVQRLIQQDNYNTVGNFIRFYNDYRDTSICNPSEVSLSEFYRRYVPHLIDTEMTCVGLGLALLKRLDREFGPSPGTYLVSSEEGVEDLSPYKNTHPSHVEGTEKEHVMVCMKVCIEDNGKERRGVLLLDPGYHVARAITVMHDQKYPHTGWFTQCDEPWVKREFCYYFAPSNSDGSRSEYVIWETKETRAGGRVRHTNSLVYIGQPFNNPVEVTEKRNLVYEMRSWLSRNTKGEIVAGVYFPVRPLNEVQNDDDGPKFTLRHTELRHKTRTTIPFNKILNNMLNDEEREQLERCNRQMGLCKGNLTTELRKVALIFTDTDFVSQLLGINNEINCLAS</sequence>
<dbReference type="Proteomes" id="UP001461498">
    <property type="component" value="Unassembled WGS sequence"/>
</dbReference>
<keyword evidence="1" id="KW-1133">Transmembrane helix</keyword>